<feature type="domain" description="SLH" evidence="2">
    <location>
        <begin position="586"/>
        <end position="649"/>
    </location>
</feature>
<dbReference type="OrthoDB" id="2652191at2"/>
<dbReference type="InterPro" id="IPR001119">
    <property type="entry name" value="SLH_dom"/>
</dbReference>
<name>A0A4Y8M2N5_9BACL</name>
<gene>
    <name evidence="3" type="ORF">E2980_05070</name>
</gene>
<sequence>MNEMSISPQRRRSVRNYRANAVGTLAAAVLFVFLTVPIAGAESAGMSSSATSAAEPMQNSSSGIIDPSRVKITEEQAAAKVRELFPVLKDAQMSDTRLIEGNESGQMGNNDPVWQISWTVQRGNHSSGFSSDVSAVTGDLLQMGIPSDIFSEPSFYPPKVSKQQALELARKFIGKAVPSLQSQTLQETKFKYGLTVTPLFGPIVYSLSFQASHDGVKIQGQSIQVNISGNGTVTNFYYAGSGLSFPPSKPKLTLTEAAKQWEQDLKLTLAYVPADYQWNRVPEKWSLAYVPEIPLNVLDAQTGQWTDGLNQKLDISKPYTYVALAATGEPYKSHPVTAEEAIKSISTIADIPETYKVQSKQLNKGRNGEHDTWHLRWGKDNNSFYDGRSAQVDAETGVLLSFYVDRWGPGANEEAAEKPALPKEKAVQIADAWILGHVPDGASYRRLDTSADAAIQDSSDVTLTYQLFYRDLMVQTRNISLTLNHEGRLVGMNSSLGMGSTEQLDLLKATLKPEEAKSKMLSSTQMDLVYVRSGGYSLSPSGKPIPVTMTLAYVPIDREYGEPFYRMVDAISGKMVSLYGNLQGAGTSAEPTDIQSHWARTALQTAIEHGVLVPDAEGKVHPNKKITTGDLIRMVALASSPYVENPNYNYYGAAAEKLYADVDEKSPYYRSVNYWIGTGWLKADGNEKLHPEAEITRDLLAGYLAKITGYEKLSVRLGTAASVSGLKDSKAIVNPGAVELALRLGLMNAKEGSFRPQGNVTVADAATILYRLARIQGELDRPLSR</sequence>
<proteinExistence type="predicted"/>
<evidence type="ECO:0000313" key="4">
    <source>
        <dbReference type="Proteomes" id="UP000297900"/>
    </source>
</evidence>
<reference evidence="3 4" key="1">
    <citation type="submission" date="2019-03" db="EMBL/GenBank/DDBJ databases">
        <title>Cohnella endophytica sp. nov., a novel endophytic bacterium isolated from bark of Sonneratia apetala.</title>
        <authorList>
            <person name="Tuo L."/>
        </authorList>
    </citation>
    <scope>NUCLEOTIDE SEQUENCE [LARGE SCALE GENOMIC DNA]</scope>
    <source>
        <strain evidence="3 4">CCTCC AB 208254</strain>
    </source>
</reference>
<evidence type="ECO:0000256" key="1">
    <source>
        <dbReference type="SAM" id="MobiDB-lite"/>
    </source>
</evidence>
<feature type="domain" description="SLH" evidence="2">
    <location>
        <begin position="721"/>
        <end position="783"/>
    </location>
</feature>
<dbReference type="Pfam" id="PF00395">
    <property type="entry name" value="SLH"/>
    <property type="match status" value="3"/>
</dbReference>
<organism evidence="3 4">
    <name type="scientific">Cohnella luojiensis</name>
    <dbReference type="NCBI Taxonomy" id="652876"/>
    <lineage>
        <taxon>Bacteria</taxon>
        <taxon>Bacillati</taxon>
        <taxon>Bacillota</taxon>
        <taxon>Bacilli</taxon>
        <taxon>Bacillales</taxon>
        <taxon>Paenibacillaceae</taxon>
        <taxon>Cohnella</taxon>
    </lineage>
</organism>
<comment type="caution">
    <text evidence="3">The sequence shown here is derived from an EMBL/GenBank/DDBJ whole genome shotgun (WGS) entry which is preliminary data.</text>
</comment>
<dbReference type="Proteomes" id="UP000297900">
    <property type="component" value="Unassembled WGS sequence"/>
</dbReference>
<dbReference type="EMBL" id="SOMN01000004">
    <property type="protein sequence ID" value="TFE29374.1"/>
    <property type="molecule type" value="Genomic_DNA"/>
</dbReference>
<dbReference type="AlphaFoldDB" id="A0A4Y8M2N5"/>
<protein>
    <submittedName>
        <fullName evidence="3">S-layer homology domain-containing protein</fullName>
    </submittedName>
</protein>
<keyword evidence="4" id="KW-1185">Reference proteome</keyword>
<evidence type="ECO:0000313" key="3">
    <source>
        <dbReference type="EMBL" id="TFE29374.1"/>
    </source>
</evidence>
<dbReference type="InterPro" id="IPR032599">
    <property type="entry name" value="YcdB/YcdC_rep_domain"/>
</dbReference>
<feature type="region of interest" description="Disordered" evidence="1">
    <location>
        <begin position="45"/>
        <end position="68"/>
    </location>
</feature>
<evidence type="ECO:0000259" key="2">
    <source>
        <dbReference type="PROSITE" id="PS51272"/>
    </source>
</evidence>
<dbReference type="PROSITE" id="PS51272">
    <property type="entry name" value="SLH"/>
    <property type="match status" value="2"/>
</dbReference>
<dbReference type="Pfam" id="PF16244">
    <property type="entry name" value="DUF4901"/>
    <property type="match status" value="2"/>
</dbReference>
<feature type="compositionally biased region" description="Low complexity" evidence="1">
    <location>
        <begin position="45"/>
        <end position="55"/>
    </location>
</feature>
<accession>A0A4Y8M2N5</accession>